<name>A0ABS4VVL6_9PSEU</name>
<organism evidence="2 3">
    <name type="scientific">Pseudonocardia parietis</name>
    <dbReference type="NCBI Taxonomy" id="570936"/>
    <lineage>
        <taxon>Bacteria</taxon>
        <taxon>Bacillati</taxon>
        <taxon>Actinomycetota</taxon>
        <taxon>Actinomycetes</taxon>
        <taxon>Pseudonocardiales</taxon>
        <taxon>Pseudonocardiaceae</taxon>
        <taxon>Pseudonocardia</taxon>
    </lineage>
</organism>
<accession>A0ABS4VVL6</accession>
<dbReference type="Gene3D" id="1.10.357.10">
    <property type="entry name" value="Tetracycline Repressor, domain 2"/>
    <property type="match status" value="1"/>
</dbReference>
<reference evidence="2 3" key="1">
    <citation type="submission" date="2021-03" db="EMBL/GenBank/DDBJ databases">
        <title>Sequencing the genomes of 1000 actinobacteria strains.</title>
        <authorList>
            <person name="Klenk H.-P."/>
        </authorList>
    </citation>
    <scope>NUCLEOTIDE SEQUENCE [LARGE SCALE GENOMIC DNA]</scope>
    <source>
        <strain evidence="2 3">DSM 45256</strain>
    </source>
</reference>
<protein>
    <recommendedName>
        <fullName evidence="1">MftR C-terminal domain-containing protein</fullName>
    </recommendedName>
</protein>
<dbReference type="InterPro" id="IPR041347">
    <property type="entry name" value="MftR_C"/>
</dbReference>
<dbReference type="Pfam" id="PF17754">
    <property type="entry name" value="TetR_C_14"/>
    <property type="match status" value="1"/>
</dbReference>
<comment type="caution">
    <text evidence="2">The sequence shown here is derived from an EMBL/GenBank/DDBJ whole genome shotgun (WGS) entry which is preliminary data.</text>
</comment>
<proteinExistence type="predicted"/>
<keyword evidence="3" id="KW-1185">Reference proteome</keyword>
<dbReference type="Proteomes" id="UP001519295">
    <property type="component" value="Unassembled WGS sequence"/>
</dbReference>
<feature type="domain" description="MftR C-terminal" evidence="1">
    <location>
        <begin position="35"/>
        <end position="141"/>
    </location>
</feature>
<evidence type="ECO:0000313" key="2">
    <source>
        <dbReference type="EMBL" id="MBP2367977.1"/>
    </source>
</evidence>
<dbReference type="RefSeq" id="WP_210028188.1">
    <property type="nucleotide sequence ID" value="NZ_JAGINU010000001.1"/>
</dbReference>
<evidence type="ECO:0000259" key="1">
    <source>
        <dbReference type="Pfam" id="PF17754"/>
    </source>
</evidence>
<sequence length="156" mass="16638">MVQGVGSLLVLDDHLSLATAVLRGFEEQPPEVGAAEALRVAIRAARDGLPGDDRAARRERDVLLVSVPELWSANTALIRRAIDLLGSATARRSERDPADPEVRAFTGAVLGIAVQAFLDASPGHDPDQALDDGLRQLERGLELRPHGRTGGRGVQI</sequence>
<gene>
    <name evidence="2" type="ORF">JOF36_003673</name>
</gene>
<evidence type="ECO:0000313" key="3">
    <source>
        <dbReference type="Proteomes" id="UP001519295"/>
    </source>
</evidence>
<dbReference type="EMBL" id="JAGINU010000001">
    <property type="protein sequence ID" value="MBP2367977.1"/>
    <property type="molecule type" value="Genomic_DNA"/>
</dbReference>